<dbReference type="AlphaFoldDB" id="A0A1R4ABV8"/>
<dbReference type="RefSeq" id="XP_021338634.1">
    <property type="nucleotide sequence ID" value="XM_021482073.1"/>
</dbReference>
<reference evidence="1 2" key="3">
    <citation type="journal article" date="2016" name="Sci. Rep.">
        <title>Genome-wide diversity and gene expression profiling of Babesia microti isolates identify polymorphic genes that mediate host-pathogen interactions.</title>
        <authorList>
            <person name="Silva J.C."/>
            <person name="Cornillot E."/>
            <person name="McCracken C."/>
            <person name="Usmani-Brown S."/>
            <person name="Dwivedi A."/>
            <person name="Ifeonu O.O."/>
            <person name="Crabtree J."/>
            <person name="Gotia H.T."/>
            <person name="Virji A.Z."/>
            <person name="Reynes C."/>
            <person name="Colinge J."/>
            <person name="Kumar V."/>
            <person name="Lawres L."/>
            <person name="Pazzi J.E."/>
            <person name="Pablo J.V."/>
            <person name="Hung C."/>
            <person name="Brancato J."/>
            <person name="Kumari P."/>
            <person name="Orvis J."/>
            <person name="Tretina K."/>
            <person name="Chibucos M."/>
            <person name="Ott S."/>
            <person name="Sadzewicz L."/>
            <person name="Sengamalay N."/>
            <person name="Shetty A.C."/>
            <person name="Su Q."/>
            <person name="Tallon L."/>
            <person name="Fraser C.M."/>
            <person name="Frutos R."/>
            <person name="Molina D.M."/>
            <person name="Krause P.J."/>
            <person name="Ben Mamoun C."/>
        </authorList>
    </citation>
    <scope>NUCLEOTIDE SEQUENCE [LARGE SCALE GENOMIC DNA]</scope>
    <source>
        <strain evidence="1 2">RI</strain>
    </source>
</reference>
<evidence type="ECO:0000313" key="1">
    <source>
        <dbReference type="EMBL" id="SJK86478.1"/>
    </source>
</evidence>
<accession>A0A1R4ABV8</accession>
<proteinExistence type="predicted"/>
<dbReference type="EMBL" id="LN871598">
    <property type="protein sequence ID" value="SJK86478.1"/>
    <property type="molecule type" value="Genomic_DNA"/>
</dbReference>
<name>A0A1R4ABV8_BABMR</name>
<sequence>MRANCMCPNDKIRLRIALASINHLVVSFQRNLLYHCTDHSASTVYIVKYFF</sequence>
<keyword evidence="2" id="KW-1185">Reference proteome</keyword>
<dbReference type="KEGG" id="bmic:BMR1_03g02581"/>
<organism evidence="1 2">
    <name type="scientific">Babesia microti (strain RI)</name>
    <dbReference type="NCBI Taxonomy" id="1133968"/>
    <lineage>
        <taxon>Eukaryota</taxon>
        <taxon>Sar</taxon>
        <taxon>Alveolata</taxon>
        <taxon>Apicomplexa</taxon>
        <taxon>Aconoidasida</taxon>
        <taxon>Piroplasmida</taxon>
        <taxon>Babesiidae</taxon>
        <taxon>Babesia</taxon>
    </lineage>
</organism>
<reference evidence="1 2" key="1">
    <citation type="journal article" date="2012" name="Nucleic Acids Res.">
        <title>Sequencing of the smallest Apicomplexan genome from the human pathogen Babesia microti.</title>
        <authorList>
            <person name="Cornillot E."/>
            <person name="Hadj-Kaddour K."/>
            <person name="Dassouli A."/>
            <person name="Noel B."/>
            <person name="Ranwez V."/>
            <person name="Vacherie B."/>
            <person name="Augagneur Y."/>
            <person name="Bres V."/>
            <person name="Duclos A."/>
            <person name="Randazzo S."/>
            <person name="Carcy B."/>
            <person name="Debierre-Grockiego F."/>
            <person name="Delbecq S."/>
            <person name="Moubri-Menage K."/>
            <person name="Shams-Eldin H."/>
            <person name="Usmani-Brown S."/>
            <person name="Bringaud F."/>
            <person name="Wincker P."/>
            <person name="Vivares C.P."/>
            <person name="Schwarz R.T."/>
            <person name="Schetters T.P."/>
            <person name="Krause P.J."/>
            <person name="Gorenflot A."/>
            <person name="Berry V."/>
            <person name="Barbe V."/>
            <person name="Ben Mamoun C."/>
        </authorList>
    </citation>
    <scope>NUCLEOTIDE SEQUENCE [LARGE SCALE GENOMIC DNA]</scope>
    <source>
        <strain evidence="1 2">RI</strain>
    </source>
</reference>
<dbReference type="GeneID" id="33043710"/>
<evidence type="ECO:0000313" key="2">
    <source>
        <dbReference type="Proteomes" id="UP000002899"/>
    </source>
</evidence>
<protein>
    <submittedName>
        <fullName evidence="1">Uncharacterized protein</fullName>
    </submittedName>
</protein>
<gene>
    <name evidence="1" type="ORF">BMR1_03g02581</name>
</gene>
<reference evidence="1 2" key="2">
    <citation type="journal article" date="2013" name="PLoS ONE">
        <title>Whole genome mapping and re-organization of the nuclear and mitochondrial genomes of Babesia microti isolates.</title>
        <authorList>
            <person name="Cornillot E."/>
            <person name="Dassouli A."/>
            <person name="Garg A."/>
            <person name="Pachikara N."/>
            <person name="Randazzo S."/>
            <person name="Depoix D."/>
            <person name="Carcy B."/>
            <person name="Delbecq S."/>
            <person name="Frutos R."/>
            <person name="Silva J.C."/>
            <person name="Sutton R."/>
            <person name="Krause P.J."/>
            <person name="Mamoun C.B."/>
        </authorList>
    </citation>
    <scope>NUCLEOTIDE SEQUENCE [LARGE SCALE GENOMIC DNA]</scope>
    <source>
        <strain evidence="1 2">RI</strain>
    </source>
</reference>
<dbReference type="VEuPathDB" id="PiroplasmaDB:BMR1_03g02581"/>
<dbReference type="Proteomes" id="UP000002899">
    <property type="component" value="Chromosome III"/>
</dbReference>